<dbReference type="AlphaFoldDB" id="A0A2P5CHY6"/>
<feature type="transmembrane region" description="Helical" evidence="2">
    <location>
        <begin position="21"/>
        <end position="44"/>
    </location>
</feature>
<sequence length="118" mass="13455">MGSHNPFQPTKHFPTYEYHRKLNLIIIIIIIIIITTTIISDFLVCNAVNFGQFFHYGGFPLLVHLEDWGVNAVTQQQPPEDVAHTAPASPEHHNRILRHRHPHGRVGGRDRLLDRVAG</sequence>
<keyword evidence="2" id="KW-0812">Transmembrane</keyword>
<gene>
    <name evidence="3" type="ORF">TorRG33x02_284490</name>
</gene>
<proteinExistence type="predicted"/>
<keyword evidence="2" id="KW-1133">Transmembrane helix</keyword>
<evidence type="ECO:0000256" key="2">
    <source>
        <dbReference type="SAM" id="Phobius"/>
    </source>
</evidence>
<keyword evidence="2" id="KW-0472">Membrane</keyword>
<reference evidence="4" key="1">
    <citation type="submission" date="2016-06" db="EMBL/GenBank/DDBJ databases">
        <title>Parallel loss of symbiosis genes in relatives of nitrogen-fixing non-legume Parasponia.</title>
        <authorList>
            <person name="Van Velzen R."/>
            <person name="Holmer R."/>
            <person name="Bu F."/>
            <person name="Rutten L."/>
            <person name="Van Zeijl A."/>
            <person name="Liu W."/>
            <person name="Santuari L."/>
            <person name="Cao Q."/>
            <person name="Sharma T."/>
            <person name="Shen D."/>
            <person name="Roswanjaya Y."/>
            <person name="Wardhani T."/>
            <person name="Kalhor M.S."/>
            <person name="Jansen J."/>
            <person name="Van den Hoogen J."/>
            <person name="Gungor B."/>
            <person name="Hartog M."/>
            <person name="Hontelez J."/>
            <person name="Verver J."/>
            <person name="Yang W.-C."/>
            <person name="Schijlen E."/>
            <person name="Repin R."/>
            <person name="Schilthuizen M."/>
            <person name="Schranz E."/>
            <person name="Heidstra R."/>
            <person name="Miyata K."/>
            <person name="Fedorova E."/>
            <person name="Kohlen W."/>
            <person name="Bisseling T."/>
            <person name="Smit S."/>
            <person name="Geurts R."/>
        </authorList>
    </citation>
    <scope>NUCLEOTIDE SEQUENCE [LARGE SCALE GENOMIC DNA]</scope>
    <source>
        <strain evidence="4">cv. RG33-2</strain>
    </source>
</reference>
<feature type="compositionally biased region" description="Basic residues" evidence="1">
    <location>
        <begin position="95"/>
        <end position="106"/>
    </location>
</feature>
<dbReference type="EMBL" id="JXTC01000363">
    <property type="protein sequence ID" value="PON60644.1"/>
    <property type="molecule type" value="Genomic_DNA"/>
</dbReference>
<comment type="caution">
    <text evidence="3">The sequence shown here is derived from an EMBL/GenBank/DDBJ whole genome shotgun (WGS) entry which is preliminary data.</text>
</comment>
<organism evidence="3 4">
    <name type="scientific">Trema orientale</name>
    <name type="common">Charcoal tree</name>
    <name type="synonym">Celtis orientalis</name>
    <dbReference type="NCBI Taxonomy" id="63057"/>
    <lineage>
        <taxon>Eukaryota</taxon>
        <taxon>Viridiplantae</taxon>
        <taxon>Streptophyta</taxon>
        <taxon>Embryophyta</taxon>
        <taxon>Tracheophyta</taxon>
        <taxon>Spermatophyta</taxon>
        <taxon>Magnoliopsida</taxon>
        <taxon>eudicotyledons</taxon>
        <taxon>Gunneridae</taxon>
        <taxon>Pentapetalae</taxon>
        <taxon>rosids</taxon>
        <taxon>fabids</taxon>
        <taxon>Rosales</taxon>
        <taxon>Cannabaceae</taxon>
        <taxon>Trema</taxon>
    </lineage>
</organism>
<keyword evidence="4" id="KW-1185">Reference proteome</keyword>
<dbReference type="OrthoDB" id="10395591at2759"/>
<dbReference type="InParanoid" id="A0A2P5CHY6"/>
<evidence type="ECO:0000256" key="1">
    <source>
        <dbReference type="SAM" id="MobiDB-lite"/>
    </source>
</evidence>
<evidence type="ECO:0000313" key="4">
    <source>
        <dbReference type="Proteomes" id="UP000237000"/>
    </source>
</evidence>
<name>A0A2P5CHY6_TREOI</name>
<dbReference type="Proteomes" id="UP000237000">
    <property type="component" value="Unassembled WGS sequence"/>
</dbReference>
<protein>
    <recommendedName>
        <fullName evidence="5">Transmembrane protein</fullName>
    </recommendedName>
</protein>
<evidence type="ECO:0008006" key="5">
    <source>
        <dbReference type="Google" id="ProtNLM"/>
    </source>
</evidence>
<accession>A0A2P5CHY6</accession>
<feature type="region of interest" description="Disordered" evidence="1">
    <location>
        <begin position="76"/>
        <end position="109"/>
    </location>
</feature>
<evidence type="ECO:0000313" key="3">
    <source>
        <dbReference type="EMBL" id="PON60644.1"/>
    </source>
</evidence>